<dbReference type="PANTHER" id="PTHR24291">
    <property type="entry name" value="CYTOCHROME P450 FAMILY 4"/>
    <property type="match status" value="1"/>
</dbReference>
<dbReference type="Gene3D" id="1.10.630.10">
    <property type="entry name" value="Cytochrome P450"/>
    <property type="match status" value="1"/>
</dbReference>
<keyword evidence="3 7" id="KW-0479">Metal-binding</keyword>
<name>A0A5A8DK67_CAFRO</name>
<keyword evidence="8" id="KW-1133">Transmembrane helix</keyword>
<dbReference type="GO" id="GO:0004497">
    <property type="term" value="F:monooxygenase activity"/>
    <property type="evidence" value="ECO:0007669"/>
    <property type="project" value="UniProtKB-KW"/>
</dbReference>
<dbReference type="SUPFAM" id="SSF48264">
    <property type="entry name" value="Cytochrome P450"/>
    <property type="match status" value="1"/>
</dbReference>
<evidence type="ECO:0000256" key="7">
    <source>
        <dbReference type="PIRSR" id="PIRSR602401-1"/>
    </source>
</evidence>
<keyword evidence="4" id="KW-0560">Oxidoreductase</keyword>
<keyword evidence="8" id="KW-0472">Membrane</keyword>
<keyword evidence="2 7" id="KW-0349">Heme</keyword>
<keyword evidence="6" id="KW-0503">Monooxygenase</keyword>
<dbReference type="InterPro" id="IPR001128">
    <property type="entry name" value="Cyt_P450"/>
</dbReference>
<dbReference type="EMBL" id="VLTL01000006">
    <property type="protein sequence ID" value="KAA0171476.1"/>
    <property type="molecule type" value="Genomic_DNA"/>
</dbReference>
<evidence type="ECO:0000313" key="11">
    <source>
        <dbReference type="Proteomes" id="UP000324907"/>
    </source>
</evidence>
<reference evidence="11 12" key="1">
    <citation type="submission" date="2019-07" db="EMBL/GenBank/DDBJ databases">
        <title>Genomes of Cafeteria roenbergensis.</title>
        <authorList>
            <person name="Fischer M.G."/>
            <person name="Hackl T."/>
            <person name="Roman M."/>
        </authorList>
    </citation>
    <scope>NUCLEOTIDE SEQUENCE [LARGE SCALE GENOMIC DNA]</scope>
    <source>
        <strain evidence="9 12">Cflag</strain>
        <strain evidence="10 11">RCC970-E3</strain>
    </source>
</reference>
<evidence type="ECO:0000256" key="2">
    <source>
        <dbReference type="ARBA" id="ARBA00022617"/>
    </source>
</evidence>
<gene>
    <name evidence="10" type="ORF">FNF28_00688</name>
    <name evidence="9" type="ORF">FNF31_01729</name>
</gene>
<dbReference type="InterPro" id="IPR036396">
    <property type="entry name" value="Cyt_P450_sf"/>
</dbReference>
<evidence type="ECO:0008006" key="13">
    <source>
        <dbReference type="Google" id="ProtNLM"/>
    </source>
</evidence>
<dbReference type="Proteomes" id="UP000325113">
    <property type="component" value="Unassembled WGS sequence"/>
</dbReference>
<evidence type="ECO:0000256" key="3">
    <source>
        <dbReference type="ARBA" id="ARBA00022723"/>
    </source>
</evidence>
<evidence type="ECO:0000313" key="9">
    <source>
        <dbReference type="EMBL" id="KAA0165752.1"/>
    </source>
</evidence>
<sequence>MELSATETTLLVGAGTVAVGALAGATAFYLWLQRPHLKSQVPRGQLVRMFQGDDREQAFIKLFSEYGKTCEMEGFAITCDPALVRELLTKSEHCEFRSRFYSASTHLLYGMSGLLNLDGAVWRKHKEALYPLLHVGNVNLYTSKFHDAMTRHAEAWAAGVVAEDGILPEEPEAGWSPAAAAAVSGGPDLVAASRAAGMEAVLDFAVSLDPRSAAGRELGRELTLYGKHLAGISDGVGGIFAVPLGLWRVVDCTNKIRSLVNSYVVDRFGAPTRDQATEEQVARVQAEDDSAEAKDGLRSMWLAGFGAHEMAAEVNHVHGAHKAAGFSIACMLWRLAQPCNAEWVGRLRAEWEAVLGKAPAGSKGFTNAPSRSDVKKLTLTGAVIKEVMRLHVVSLCTGRQTGLPITVDGVTLPPGTEIGIALQAMHTHPDHFSRPNEFCPERWLPADHELASDATANPRAFLPFLSGPRKCAGQQLAEMEHTVGVHAVLDRFDVTSPVTSLRMRADLYSSIESPVAFTCAPRATE</sequence>
<comment type="cofactor">
    <cofactor evidence="7">
        <name>heme</name>
        <dbReference type="ChEBI" id="CHEBI:30413"/>
    </cofactor>
</comment>
<accession>A0A5A8DK67</accession>
<dbReference type="PRINTS" id="PR00385">
    <property type="entry name" value="P450"/>
</dbReference>
<comment type="similarity">
    <text evidence="1">Belongs to the cytochrome P450 family.</text>
</comment>
<dbReference type="Proteomes" id="UP000324907">
    <property type="component" value="Unassembled WGS sequence"/>
</dbReference>
<evidence type="ECO:0000256" key="6">
    <source>
        <dbReference type="ARBA" id="ARBA00023033"/>
    </source>
</evidence>
<dbReference type="AlphaFoldDB" id="A0A5A8DK67"/>
<feature type="binding site" description="axial binding residue" evidence="7">
    <location>
        <position position="471"/>
    </location>
    <ligand>
        <name>heme</name>
        <dbReference type="ChEBI" id="CHEBI:30413"/>
    </ligand>
    <ligandPart>
        <name>Fe</name>
        <dbReference type="ChEBI" id="CHEBI:18248"/>
    </ligandPart>
</feature>
<keyword evidence="8" id="KW-0812">Transmembrane</keyword>
<evidence type="ECO:0000256" key="8">
    <source>
        <dbReference type="SAM" id="Phobius"/>
    </source>
</evidence>
<evidence type="ECO:0000256" key="5">
    <source>
        <dbReference type="ARBA" id="ARBA00023004"/>
    </source>
</evidence>
<comment type="caution">
    <text evidence="9">The sequence shown here is derived from an EMBL/GenBank/DDBJ whole genome shotgun (WGS) entry which is preliminary data.</text>
</comment>
<dbReference type="EMBL" id="VLTM01000011">
    <property type="protein sequence ID" value="KAA0165752.1"/>
    <property type="molecule type" value="Genomic_DNA"/>
</dbReference>
<dbReference type="InterPro" id="IPR050196">
    <property type="entry name" value="Cytochrome_P450_Monoox"/>
</dbReference>
<proteinExistence type="inferred from homology"/>
<keyword evidence="5 7" id="KW-0408">Iron</keyword>
<dbReference type="PANTHER" id="PTHR24291:SF50">
    <property type="entry name" value="BIFUNCTIONAL ALBAFLAVENONE MONOOXYGENASE_TERPENE SYNTHASE"/>
    <property type="match status" value="1"/>
</dbReference>
<evidence type="ECO:0000256" key="1">
    <source>
        <dbReference type="ARBA" id="ARBA00010617"/>
    </source>
</evidence>
<feature type="transmembrane region" description="Helical" evidence="8">
    <location>
        <begin position="12"/>
        <end position="32"/>
    </location>
</feature>
<dbReference type="InterPro" id="IPR002401">
    <property type="entry name" value="Cyt_P450_E_grp-I"/>
</dbReference>
<dbReference type="Pfam" id="PF00067">
    <property type="entry name" value="p450"/>
    <property type="match status" value="1"/>
</dbReference>
<organism evidence="9 12">
    <name type="scientific">Cafeteria roenbergensis</name>
    <name type="common">Marine flagellate</name>
    <dbReference type="NCBI Taxonomy" id="33653"/>
    <lineage>
        <taxon>Eukaryota</taxon>
        <taxon>Sar</taxon>
        <taxon>Stramenopiles</taxon>
        <taxon>Bigyra</taxon>
        <taxon>Opalozoa</taxon>
        <taxon>Bicosoecida</taxon>
        <taxon>Cafeteriaceae</taxon>
        <taxon>Cafeteria</taxon>
    </lineage>
</organism>
<dbReference type="GO" id="GO:0020037">
    <property type="term" value="F:heme binding"/>
    <property type="evidence" value="ECO:0007669"/>
    <property type="project" value="InterPro"/>
</dbReference>
<evidence type="ECO:0000313" key="10">
    <source>
        <dbReference type="EMBL" id="KAA0171476.1"/>
    </source>
</evidence>
<evidence type="ECO:0000313" key="12">
    <source>
        <dbReference type="Proteomes" id="UP000325113"/>
    </source>
</evidence>
<dbReference type="GO" id="GO:0005506">
    <property type="term" value="F:iron ion binding"/>
    <property type="evidence" value="ECO:0007669"/>
    <property type="project" value="InterPro"/>
</dbReference>
<dbReference type="GO" id="GO:0016705">
    <property type="term" value="F:oxidoreductase activity, acting on paired donors, with incorporation or reduction of molecular oxygen"/>
    <property type="evidence" value="ECO:0007669"/>
    <property type="project" value="InterPro"/>
</dbReference>
<evidence type="ECO:0000256" key="4">
    <source>
        <dbReference type="ARBA" id="ARBA00023002"/>
    </source>
</evidence>
<dbReference type="CDD" id="cd00302">
    <property type="entry name" value="cytochrome_P450"/>
    <property type="match status" value="1"/>
</dbReference>
<protein>
    <recommendedName>
        <fullName evidence="13">Cytochrome P450</fullName>
    </recommendedName>
</protein>
<dbReference type="PRINTS" id="PR00463">
    <property type="entry name" value="EP450I"/>
</dbReference>